<sequence length="668" mass="75248">MSTNFKRKFYHESQNETSIDDKKQIKNWSLPEKIIHYYGQMGINRFFDWQVECLELPGVLDDQKKSCIFCANQRKKAIIVLPFVSLSLEKVENLKPLFNQVGIRIDCFAGQTNPLGGIQEVDVAVCTIEKANNMINRLIEEREMYRIGLVIVDELHMIGDTSRGYILELMLSKLIYMKLNVDLRQLQIIGMSAIIPNLNDIAKWLDAELFVTDYRPVPLNEHVVDNKIIKISTNSIQSPYTQFDSLASTVVSSGGPSNNDNNGKIECIPIKTIDCNLLKLNTTFSKSLIYMAIETLVQGFSTLIFCPTRSIIHSDNILSYERIVSLINTLKRSSSGFDQNLERVLKFGCAFHHAGMTMEERGIVEQGFRDAPLKILCCTTTLSTGVNLPARRVMIISPYDYSSKLLPVGIYRQMIGRAGRKGIDTMGESYLFCTDKDINMARRLITTKMPSIKSNLITIQKLKNNKPSATTTTSVGQQIPTTSNKQWEPVVNDPILRAVLEVIANEMVKNIDDIHVYLGRTFFCNCPLNLLLASEEQQSSQTNMEELRMEKVEIINECIRMALDKLKTYEFISIDSSEEANNSSETKSVDSSSPINVTELGRAVISSGVSPSDGQFIYEELKCFRSNLSSPLPDLYMVYLLSKIVFELLILNSLQSLSVNDDPGTSTP</sequence>
<dbReference type="Pfam" id="PF00271">
    <property type="entry name" value="Helicase_C"/>
    <property type="match status" value="1"/>
</dbReference>
<dbReference type="InterPro" id="IPR027417">
    <property type="entry name" value="P-loop_NTPase"/>
</dbReference>
<dbReference type="AlphaFoldDB" id="A0A922HNK2"/>
<evidence type="ECO:0000313" key="8">
    <source>
        <dbReference type="Proteomes" id="UP000790347"/>
    </source>
</evidence>
<dbReference type="InterPro" id="IPR001650">
    <property type="entry name" value="Helicase_C-like"/>
</dbReference>
<dbReference type="PANTHER" id="PTHR47961:SF6">
    <property type="entry name" value="DNA-DIRECTED DNA POLYMERASE"/>
    <property type="match status" value="1"/>
</dbReference>
<evidence type="ECO:0000313" key="7">
    <source>
        <dbReference type="EMBL" id="KAH9496945.1"/>
    </source>
</evidence>
<dbReference type="PROSITE" id="PS51192">
    <property type="entry name" value="HELICASE_ATP_BIND_1"/>
    <property type="match status" value="1"/>
</dbReference>
<dbReference type="Gene3D" id="3.40.50.300">
    <property type="entry name" value="P-loop containing nucleotide triphosphate hydrolases"/>
    <property type="match status" value="3"/>
</dbReference>
<dbReference type="Pfam" id="PF00270">
    <property type="entry name" value="DEAD"/>
    <property type="match status" value="1"/>
</dbReference>
<dbReference type="InterPro" id="IPR050474">
    <property type="entry name" value="Hel308_SKI2-like"/>
</dbReference>
<reference evidence="7" key="2">
    <citation type="journal article" date="2022" name="Res Sq">
        <title>Comparative Genomics Reveals Insights into the Divergent Evolution of Astigmatic Mites and Household Pest Adaptations.</title>
        <authorList>
            <person name="Xiong Q."/>
            <person name="Wan A.T.-Y."/>
            <person name="Liu X.-Y."/>
            <person name="Fung C.S.-H."/>
            <person name="Xiao X."/>
            <person name="Malainual N."/>
            <person name="Hou J."/>
            <person name="Wang L."/>
            <person name="Wang M."/>
            <person name="Yang K."/>
            <person name="Cui Y."/>
            <person name="Leung E."/>
            <person name="Nong W."/>
            <person name="Shin S.-K."/>
            <person name="Au S."/>
            <person name="Jeong K.Y."/>
            <person name="Chew F.T."/>
            <person name="Hui J."/>
            <person name="Leung T.F."/>
            <person name="Tungtrongchitr A."/>
            <person name="Zhong N."/>
            <person name="Liu Z."/>
            <person name="Tsui S."/>
        </authorList>
    </citation>
    <scope>NUCLEOTIDE SEQUENCE</scope>
    <source>
        <strain evidence="7">Derf</strain>
        <tissue evidence="7">Whole organism</tissue>
    </source>
</reference>
<evidence type="ECO:0000256" key="3">
    <source>
        <dbReference type="ARBA" id="ARBA00022806"/>
    </source>
</evidence>
<dbReference type="SMART" id="SM00490">
    <property type="entry name" value="HELICc"/>
    <property type="match status" value="1"/>
</dbReference>
<evidence type="ECO:0000256" key="2">
    <source>
        <dbReference type="ARBA" id="ARBA00022801"/>
    </source>
</evidence>
<proteinExistence type="predicted"/>
<evidence type="ECO:0000256" key="1">
    <source>
        <dbReference type="ARBA" id="ARBA00022741"/>
    </source>
</evidence>
<reference evidence="7" key="1">
    <citation type="submission" date="2013-05" db="EMBL/GenBank/DDBJ databases">
        <authorList>
            <person name="Yim A.K.Y."/>
            <person name="Chan T.F."/>
            <person name="Ji K.M."/>
            <person name="Liu X.Y."/>
            <person name="Zhou J.W."/>
            <person name="Li R.Q."/>
            <person name="Yang K.Y."/>
            <person name="Li J."/>
            <person name="Li M."/>
            <person name="Law P.T.W."/>
            <person name="Wu Y.L."/>
            <person name="Cai Z.L."/>
            <person name="Qin H."/>
            <person name="Bao Y."/>
            <person name="Leung R.K.K."/>
            <person name="Ng P.K.S."/>
            <person name="Zou J."/>
            <person name="Zhong X.J."/>
            <person name="Ran P.X."/>
            <person name="Zhong N.S."/>
            <person name="Liu Z.G."/>
            <person name="Tsui S.K.W."/>
        </authorList>
    </citation>
    <scope>NUCLEOTIDE SEQUENCE</scope>
    <source>
        <strain evidence="7">Derf</strain>
        <tissue evidence="7">Whole organism</tissue>
    </source>
</reference>
<gene>
    <name evidence="7" type="ORF">DERF_012966</name>
</gene>
<keyword evidence="3" id="KW-0347">Helicase</keyword>
<name>A0A922HNK2_DERFA</name>
<dbReference type="InterPro" id="IPR011545">
    <property type="entry name" value="DEAD/DEAH_box_helicase_dom"/>
</dbReference>
<feature type="domain" description="Helicase C-terminal" evidence="6">
    <location>
        <begin position="288"/>
        <end position="460"/>
    </location>
</feature>
<organism evidence="7 8">
    <name type="scientific">Dermatophagoides farinae</name>
    <name type="common">American house dust mite</name>
    <dbReference type="NCBI Taxonomy" id="6954"/>
    <lineage>
        <taxon>Eukaryota</taxon>
        <taxon>Metazoa</taxon>
        <taxon>Ecdysozoa</taxon>
        <taxon>Arthropoda</taxon>
        <taxon>Chelicerata</taxon>
        <taxon>Arachnida</taxon>
        <taxon>Acari</taxon>
        <taxon>Acariformes</taxon>
        <taxon>Sarcoptiformes</taxon>
        <taxon>Astigmata</taxon>
        <taxon>Psoroptidia</taxon>
        <taxon>Analgoidea</taxon>
        <taxon>Pyroglyphidae</taxon>
        <taxon>Dermatophagoidinae</taxon>
        <taxon>Dermatophagoides</taxon>
    </lineage>
</organism>
<keyword evidence="4" id="KW-0067">ATP-binding</keyword>
<dbReference type="GO" id="GO:0003676">
    <property type="term" value="F:nucleic acid binding"/>
    <property type="evidence" value="ECO:0007669"/>
    <property type="project" value="InterPro"/>
</dbReference>
<dbReference type="CDD" id="cd18795">
    <property type="entry name" value="SF2_C_Ski2"/>
    <property type="match status" value="1"/>
</dbReference>
<dbReference type="PROSITE" id="PS51194">
    <property type="entry name" value="HELICASE_CTER"/>
    <property type="match status" value="1"/>
</dbReference>
<dbReference type="SUPFAM" id="SSF52540">
    <property type="entry name" value="P-loop containing nucleoside triphosphate hydrolases"/>
    <property type="match status" value="2"/>
</dbReference>
<evidence type="ECO:0000259" key="5">
    <source>
        <dbReference type="PROSITE" id="PS51192"/>
    </source>
</evidence>
<dbReference type="PANTHER" id="PTHR47961">
    <property type="entry name" value="DNA POLYMERASE THETA, PUTATIVE (AFU_ORTHOLOGUE AFUA_1G05260)-RELATED"/>
    <property type="match status" value="1"/>
</dbReference>
<keyword evidence="2" id="KW-0378">Hydrolase</keyword>
<feature type="domain" description="Helicase ATP-binding" evidence="5">
    <location>
        <begin position="70"/>
        <end position="213"/>
    </location>
</feature>
<keyword evidence="1" id="KW-0547">Nucleotide-binding</keyword>
<dbReference type="CDD" id="cd18026">
    <property type="entry name" value="DEXHc_POLQ-like"/>
    <property type="match status" value="1"/>
</dbReference>
<keyword evidence="8" id="KW-1185">Reference proteome</keyword>
<comment type="caution">
    <text evidence="7">The sequence shown here is derived from an EMBL/GenBank/DDBJ whole genome shotgun (WGS) entry which is preliminary data.</text>
</comment>
<dbReference type="EMBL" id="ASGP02000007">
    <property type="protein sequence ID" value="KAH9496945.1"/>
    <property type="molecule type" value="Genomic_DNA"/>
</dbReference>
<dbReference type="GO" id="GO:0004386">
    <property type="term" value="F:helicase activity"/>
    <property type="evidence" value="ECO:0007669"/>
    <property type="project" value="UniProtKB-KW"/>
</dbReference>
<evidence type="ECO:0000259" key="6">
    <source>
        <dbReference type="PROSITE" id="PS51194"/>
    </source>
</evidence>
<accession>A0A922HNK2</accession>
<evidence type="ECO:0000256" key="4">
    <source>
        <dbReference type="ARBA" id="ARBA00022840"/>
    </source>
</evidence>
<dbReference type="GO" id="GO:0005524">
    <property type="term" value="F:ATP binding"/>
    <property type="evidence" value="ECO:0007669"/>
    <property type="project" value="UniProtKB-KW"/>
</dbReference>
<protein>
    <submittedName>
        <fullName evidence="7">Uncharacterized protein</fullName>
    </submittedName>
</protein>
<dbReference type="Proteomes" id="UP000790347">
    <property type="component" value="Unassembled WGS sequence"/>
</dbReference>
<dbReference type="GO" id="GO:0016787">
    <property type="term" value="F:hydrolase activity"/>
    <property type="evidence" value="ECO:0007669"/>
    <property type="project" value="UniProtKB-KW"/>
</dbReference>
<dbReference type="InterPro" id="IPR014001">
    <property type="entry name" value="Helicase_ATP-bd"/>
</dbReference>